<evidence type="ECO:0000313" key="1">
    <source>
        <dbReference type="EMBL" id="KAJ7944382.1"/>
    </source>
</evidence>
<organism evidence="1 2">
    <name type="scientific">Quillaja saponaria</name>
    <name type="common">Soap bark tree</name>
    <dbReference type="NCBI Taxonomy" id="32244"/>
    <lineage>
        <taxon>Eukaryota</taxon>
        <taxon>Viridiplantae</taxon>
        <taxon>Streptophyta</taxon>
        <taxon>Embryophyta</taxon>
        <taxon>Tracheophyta</taxon>
        <taxon>Spermatophyta</taxon>
        <taxon>Magnoliopsida</taxon>
        <taxon>eudicotyledons</taxon>
        <taxon>Gunneridae</taxon>
        <taxon>Pentapetalae</taxon>
        <taxon>rosids</taxon>
        <taxon>fabids</taxon>
        <taxon>Fabales</taxon>
        <taxon>Quillajaceae</taxon>
        <taxon>Quillaja</taxon>
    </lineage>
</organism>
<sequence length="74" mass="7982">MAFMDSLPPGERVILVAGSYGGVAMSAAMERFPGKVKVAVFVASFMPGPHLSYPAIIDEHNGRTGSFMDTLFFR</sequence>
<proteinExistence type="predicted"/>
<dbReference type="PANTHER" id="PTHR10992:SF1066">
    <property type="entry name" value="METHYL JASMONATE ESTERASE 1"/>
    <property type="match status" value="1"/>
</dbReference>
<protein>
    <submittedName>
        <fullName evidence="1">Salicylic acid-binding protein 2-like</fullName>
    </submittedName>
</protein>
<gene>
    <name evidence="1" type="ORF">O6P43_033786</name>
</gene>
<dbReference type="PANTHER" id="PTHR10992">
    <property type="entry name" value="METHYLESTERASE FAMILY MEMBER"/>
    <property type="match status" value="1"/>
</dbReference>
<dbReference type="InterPro" id="IPR045889">
    <property type="entry name" value="MES/HNL"/>
</dbReference>
<dbReference type="InterPro" id="IPR029058">
    <property type="entry name" value="AB_hydrolase_fold"/>
</dbReference>
<dbReference type="EMBL" id="JARAOO010000014">
    <property type="protein sequence ID" value="KAJ7944382.1"/>
    <property type="molecule type" value="Genomic_DNA"/>
</dbReference>
<evidence type="ECO:0000313" key="2">
    <source>
        <dbReference type="Proteomes" id="UP001163823"/>
    </source>
</evidence>
<dbReference type="SUPFAM" id="SSF53474">
    <property type="entry name" value="alpha/beta-Hydrolases"/>
    <property type="match status" value="1"/>
</dbReference>
<accession>A0AAD7P6Y5</accession>
<dbReference type="AlphaFoldDB" id="A0AAD7P6Y5"/>
<keyword evidence="2" id="KW-1185">Reference proteome</keyword>
<dbReference type="Gene3D" id="3.40.50.1820">
    <property type="entry name" value="alpha/beta hydrolase"/>
    <property type="match status" value="1"/>
</dbReference>
<dbReference type="GO" id="GO:0009696">
    <property type="term" value="P:salicylic acid metabolic process"/>
    <property type="evidence" value="ECO:0007669"/>
    <property type="project" value="TreeGrafter"/>
</dbReference>
<dbReference type="KEGG" id="qsa:O6P43_033786"/>
<dbReference type="Proteomes" id="UP001163823">
    <property type="component" value="Chromosome 14"/>
</dbReference>
<reference evidence="1" key="1">
    <citation type="journal article" date="2023" name="Science">
        <title>Elucidation of the pathway for biosynthesis of saponin adjuvants from the soapbark tree.</title>
        <authorList>
            <person name="Reed J."/>
            <person name="Orme A."/>
            <person name="El-Demerdash A."/>
            <person name="Owen C."/>
            <person name="Martin L.B.B."/>
            <person name="Misra R.C."/>
            <person name="Kikuchi S."/>
            <person name="Rejzek M."/>
            <person name="Martin A.C."/>
            <person name="Harkess A."/>
            <person name="Leebens-Mack J."/>
            <person name="Louveau T."/>
            <person name="Stephenson M.J."/>
            <person name="Osbourn A."/>
        </authorList>
    </citation>
    <scope>NUCLEOTIDE SEQUENCE</scope>
    <source>
        <strain evidence="1">S10</strain>
    </source>
</reference>
<dbReference type="GO" id="GO:0009694">
    <property type="term" value="P:jasmonic acid metabolic process"/>
    <property type="evidence" value="ECO:0007669"/>
    <property type="project" value="TreeGrafter"/>
</dbReference>
<dbReference type="GO" id="GO:0080032">
    <property type="term" value="F:methyl jasmonate esterase activity"/>
    <property type="evidence" value="ECO:0007669"/>
    <property type="project" value="TreeGrafter"/>
</dbReference>
<dbReference type="GO" id="GO:0080030">
    <property type="term" value="F:methyl indole-3-acetate esterase activity"/>
    <property type="evidence" value="ECO:0007669"/>
    <property type="project" value="TreeGrafter"/>
</dbReference>
<comment type="caution">
    <text evidence="1">The sequence shown here is derived from an EMBL/GenBank/DDBJ whole genome shotgun (WGS) entry which is preliminary data.</text>
</comment>
<name>A0AAD7P6Y5_QUISA</name>
<dbReference type="GO" id="GO:0080031">
    <property type="term" value="F:methyl salicylate esterase activity"/>
    <property type="evidence" value="ECO:0007669"/>
    <property type="project" value="TreeGrafter"/>
</dbReference>